<protein>
    <submittedName>
        <fullName evidence="1">Uncharacterized protein</fullName>
    </submittedName>
</protein>
<sequence>MTTTPPELPNELLEQLIDAGNKALNDYYHERACACSAWPKKCASWKSPGDMFFGYWDTDAFAIGVPAIIAAHEQGKAQAATQSIAAATGLVARLAAVGEKALGEQRHAKLCGCDQWPASCPKFDSDTWHIAESLALALPAVLADYEQTKTEQP</sequence>
<dbReference type="EMBL" id="AP035882">
    <property type="protein sequence ID" value="BFP50067.1"/>
    <property type="molecule type" value="Genomic_DNA"/>
</dbReference>
<dbReference type="AlphaFoldDB" id="A0AB33K394"/>
<evidence type="ECO:0000313" key="1">
    <source>
        <dbReference type="EMBL" id="BFP50067.1"/>
    </source>
</evidence>
<proteinExistence type="predicted"/>
<dbReference type="KEGG" id="kic:KCMC57_64350"/>
<organism evidence="1">
    <name type="scientific">Kitasatospora sp. CMC57</name>
    <dbReference type="NCBI Taxonomy" id="3231513"/>
    <lineage>
        <taxon>Bacteria</taxon>
        <taxon>Bacillati</taxon>
        <taxon>Actinomycetota</taxon>
        <taxon>Actinomycetes</taxon>
        <taxon>Kitasatosporales</taxon>
        <taxon>Streptomycetaceae</taxon>
        <taxon>Kitasatospora</taxon>
    </lineage>
</organism>
<dbReference type="RefSeq" id="WP_407992457.1">
    <property type="nucleotide sequence ID" value="NZ_AP035882.1"/>
</dbReference>
<accession>A0AB33K394</accession>
<reference evidence="1" key="1">
    <citation type="submission" date="2024-07" db="EMBL/GenBank/DDBJ databases">
        <title>Complete genome sequences of cellulolytic bacteria, Kitasatospora sp. CMC57 and Streptomyces sp. CMC78, isolated from Japanese agricultural soil.</title>
        <authorList>
            <person name="Hashimoto T."/>
            <person name="Ito M."/>
            <person name="Iwamoto M."/>
            <person name="Fukahori D."/>
            <person name="Shoda T."/>
            <person name="Sakoda M."/>
            <person name="Morohoshi T."/>
            <person name="Mitsuboshi M."/>
            <person name="Nishizawa T."/>
        </authorList>
    </citation>
    <scope>NUCLEOTIDE SEQUENCE</scope>
    <source>
        <strain evidence="1">CMC57</strain>
        <plasmid evidence="1">pCMC57_01</plasmid>
    </source>
</reference>
<geneLocation type="plasmid" evidence="1">
    <name>pCMC57_01</name>
</geneLocation>
<name>A0AB33K394_9ACTN</name>
<keyword evidence="1" id="KW-0614">Plasmid</keyword>
<gene>
    <name evidence="1" type="ORF">KCMC57_64350</name>
</gene>